<sequence length="100" mass="10968">MIPLSHILLFSTALLVIGLVIMLTKKNAIMMLMGLELMLNASNINLVAFGNYYAHMQGSTFALVVMVVAAAEVAVALAIITKVYRYYKTSEVDQINDITD</sequence>
<feature type="transmembrane region" description="Helical" evidence="7">
    <location>
        <begin position="6"/>
        <end position="23"/>
    </location>
</feature>
<evidence type="ECO:0000256" key="7">
    <source>
        <dbReference type="HAMAP-Rule" id="MF_01456"/>
    </source>
</evidence>
<evidence type="ECO:0000256" key="3">
    <source>
        <dbReference type="ARBA" id="ARBA00022448"/>
    </source>
</evidence>
<comment type="subcellular location">
    <subcellularLocation>
        <location evidence="7">Cell membrane</location>
        <topology evidence="7">Multi-pass membrane protein</topology>
    </subcellularLocation>
    <subcellularLocation>
        <location evidence="1">Membrane</location>
        <topology evidence="1">Multi-pass membrane protein</topology>
    </subcellularLocation>
</comment>
<dbReference type="PANTHER" id="PTHR11434">
    <property type="entry name" value="NADH-UBIQUINONE OXIDOREDUCTASE SUBUNIT ND4L"/>
    <property type="match status" value="1"/>
</dbReference>
<name>A0ABT8F9F5_9BACT</name>
<keyword evidence="7" id="KW-1278">Translocase</keyword>
<keyword evidence="7" id="KW-0520">NAD</keyword>
<dbReference type="InterPro" id="IPR039428">
    <property type="entry name" value="NUOK/Mnh_C1-like"/>
</dbReference>
<keyword evidence="3 7" id="KW-0813">Transport</keyword>
<evidence type="ECO:0000256" key="1">
    <source>
        <dbReference type="ARBA" id="ARBA00004141"/>
    </source>
</evidence>
<evidence type="ECO:0000256" key="5">
    <source>
        <dbReference type="ARBA" id="ARBA00022989"/>
    </source>
</evidence>
<evidence type="ECO:0000313" key="8">
    <source>
        <dbReference type="EMBL" id="MDN4166999.1"/>
    </source>
</evidence>
<protein>
    <recommendedName>
        <fullName evidence="7">NADH-quinone oxidoreductase subunit K</fullName>
        <ecNumber evidence="7">7.1.1.-</ecNumber>
    </recommendedName>
    <alternativeName>
        <fullName evidence="7">NADH dehydrogenase I subunit K</fullName>
    </alternativeName>
    <alternativeName>
        <fullName evidence="7">NDH-1 subunit K</fullName>
    </alternativeName>
</protein>
<comment type="catalytic activity">
    <reaction evidence="7">
        <text>a quinone + NADH + 5 H(+)(in) = a quinol + NAD(+) + 4 H(+)(out)</text>
        <dbReference type="Rhea" id="RHEA:57888"/>
        <dbReference type="ChEBI" id="CHEBI:15378"/>
        <dbReference type="ChEBI" id="CHEBI:24646"/>
        <dbReference type="ChEBI" id="CHEBI:57540"/>
        <dbReference type="ChEBI" id="CHEBI:57945"/>
        <dbReference type="ChEBI" id="CHEBI:132124"/>
    </reaction>
</comment>
<dbReference type="EMBL" id="JAUHJS010000010">
    <property type="protein sequence ID" value="MDN4166999.1"/>
    <property type="molecule type" value="Genomic_DNA"/>
</dbReference>
<keyword evidence="7" id="KW-1003">Cell membrane</keyword>
<accession>A0ABT8F9F5</accession>
<dbReference type="EC" id="7.1.1.-" evidence="7"/>
<evidence type="ECO:0000256" key="6">
    <source>
        <dbReference type="ARBA" id="ARBA00023136"/>
    </source>
</evidence>
<reference evidence="8" key="1">
    <citation type="submission" date="2023-06" db="EMBL/GenBank/DDBJ databases">
        <title>Cytophagales bacterium Strain LB-30, isolated from soil.</title>
        <authorList>
            <person name="Liu B."/>
        </authorList>
    </citation>
    <scope>NUCLEOTIDE SEQUENCE</scope>
    <source>
        <strain evidence="8">LB-30</strain>
    </source>
</reference>
<feature type="transmembrane region" description="Helical" evidence="7">
    <location>
        <begin position="60"/>
        <end position="80"/>
    </location>
</feature>
<dbReference type="InterPro" id="IPR001133">
    <property type="entry name" value="NADH_UbQ_OxRdtase_chain4L/K"/>
</dbReference>
<gene>
    <name evidence="7 8" type="primary">nuoK</name>
    <name evidence="8" type="ORF">QWY31_15920</name>
</gene>
<comment type="function">
    <text evidence="7">NDH-1 shuttles electrons from NADH, via FMN and iron-sulfur (Fe-S) centers, to quinones in the respiratory chain. The immediate electron acceptor for the enzyme in this species is believed to be a menaquinone. Couples the redox reaction to proton translocation (for every two electrons transferred, four hydrogen ions are translocated across the cytoplasmic membrane), and thus conserves the redox energy in a proton gradient.</text>
</comment>
<keyword evidence="9" id="KW-1185">Reference proteome</keyword>
<comment type="similarity">
    <text evidence="2 7">Belongs to the complex I subunit 4L family.</text>
</comment>
<evidence type="ECO:0000256" key="4">
    <source>
        <dbReference type="ARBA" id="ARBA00022692"/>
    </source>
</evidence>
<organism evidence="8 9">
    <name type="scientific">Shiella aurantiaca</name>
    <dbReference type="NCBI Taxonomy" id="3058365"/>
    <lineage>
        <taxon>Bacteria</taxon>
        <taxon>Pseudomonadati</taxon>
        <taxon>Bacteroidota</taxon>
        <taxon>Cytophagia</taxon>
        <taxon>Cytophagales</taxon>
        <taxon>Shiellaceae</taxon>
        <taxon>Shiella</taxon>
    </lineage>
</organism>
<comment type="caution">
    <text evidence="8">The sequence shown here is derived from an EMBL/GenBank/DDBJ whole genome shotgun (WGS) entry which is preliminary data.</text>
</comment>
<dbReference type="PANTHER" id="PTHR11434:SF16">
    <property type="entry name" value="NADH-UBIQUINONE OXIDOREDUCTASE CHAIN 4L"/>
    <property type="match status" value="1"/>
</dbReference>
<keyword evidence="7" id="KW-0874">Quinone</keyword>
<keyword evidence="6 7" id="KW-0472">Membrane</keyword>
<dbReference type="RefSeq" id="WP_320005537.1">
    <property type="nucleotide sequence ID" value="NZ_JAUHJS010000010.1"/>
</dbReference>
<dbReference type="GO" id="GO:0050136">
    <property type="term" value="F:NADH dehydrogenase (quinone) (non-electrogenic) activity"/>
    <property type="evidence" value="ECO:0007669"/>
    <property type="project" value="UniProtKB-EC"/>
</dbReference>
<dbReference type="Proteomes" id="UP001168552">
    <property type="component" value="Unassembled WGS sequence"/>
</dbReference>
<keyword evidence="8" id="KW-0560">Oxidoreductase</keyword>
<comment type="subunit">
    <text evidence="7">NDH-1 is composed of 14 different subunits. Subunits NuoA, H, J, K, L, M, N constitute the membrane sector of the complex.</text>
</comment>
<keyword evidence="5 7" id="KW-1133">Transmembrane helix</keyword>
<dbReference type="Pfam" id="PF00420">
    <property type="entry name" value="Oxidored_q2"/>
    <property type="match status" value="1"/>
</dbReference>
<evidence type="ECO:0000313" key="9">
    <source>
        <dbReference type="Proteomes" id="UP001168552"/>
    </source>
</evidence>
<proteinExistence type="inferred from homology"/>
<keyword evidence="4 7" id="KW-0812">Transmembrane</keyword>
<dbReference type="HAMAP" id="MF_01456">
    <property type="entry name" value="NDH1_NuoK"/>
    <property type="match status" value="1"/>
</dbReference>
<dbReference type="Gene3D" id="1.10.287.3510">
    <property type="match status" value="1"/>
</dbReference>
<comment type="caution">
    <text evidence="7">Lacks conserved residue(s) required for the propagation of feature annotation.</text>
</comment>
<evidence type="ECO:0000256" key="2">
    <source>
        <dbReference type="ARBA" id="ARBA00010519"/>
    </source>
</evidence>
<dbReference type="NCBIfam" id="NF004320">
    <property type="entry name" value="PRK05715.1-2"/>
    <property type="match status" value="1"/>
</dbReference>